<name>A0A1Z5IAG2_9LACO</name>
<reference evidence="5 6" key="1">
    <citation type="submission" date="2015-11" db="EMBL/GenBank/DDBJ databases">
        <title>Draft genome sequences of new species of the genus Lactobacillus isolated from orchardgrass silage.</title>
        <authorList>
            <person name="Tohno M."/>
            <person name="Tanizawa Y."/>
            <person name="Arita M."/>
        </authorList>
    </citation>
    <scope>NUCLEOTIDE SEQUENCE [LARGE SCALE GENOMIC DNA]</scope>
    <source>
        <strain evidence="5 6">IWT30</strain>
    </source>
</reference>
<feature type="domain" description="HTH araC/xylS-type" evidence="4">
    <location>
        <begin position="167"/>
        <end position="266"/>
    </location>
</feature>
<gene>
    <name evidence="5" type="ORF">IWT30_00678</name>
</gene>
<dbReference type="Gene3D" id="2.60.120.10">
    <property type="entry name" value="Jelly Rolls"/>
    <property type="match status" value="1"/>
</dbReference>
<dbReference type="PRINTS" id="PR00032">
    <property type="entry name" value="HTHARAC"/>
</dbReference>
<keyword evidence="2" id="KW-0238">DNA-binding</keyword>
<proteinExistence type="predicted"/>
<dbReference type="Pfam" id="PF12833">
    <property type="entry name" value="HTH_18"/>
    <property type="match status" value="1"/>
</dbReference>
<evidence type="ECO:0000256" key="1">
    <source>
        <dbReference type="ARBA" id="ARBA00023015"/>
    </source>
</evidence>
<dbReference type="Proteomes" id="UP000198374">
    <property type="component" value="Unassembled WGS sequence"/>
</dbReference>
<evidence type="ECO:0000256" key="3">
    <source>
        <dbReference type="ARBA" id="ARBA00023163"/>
    </source>
</evidence>
<evidence type="ECO:0000313" key="5">
    <source>
        <dbReference type="EMBL" id="GAW98719.1"/>
    </source>
</evidence>
<dbReference type="InterPro" id="IPR009057">
    <property type="entry name" value="Homeodomain-like_sf"/>
</dbReference>
<evidence type="ECO:0000259" key="4">
    <source>
        <dbReference type="PROSITE" id="PS01124"/>
    </source>
</evidence>
<dbReference type="PANTHER" id="PTHR43280">
    <property type="entry name" value="ARAC-FAMILY TRANSCRIPTIONAL REGULATOR"/>
    <property type="match status" value="1"/>
</dbReference>
<keyword evidence="1" id="KW-0805">Transcription regulation</keyword>
<evidence type="ECO:0000256" key="2">
    <source>
        <dbReference type="ARBA" id="ARBA00023125"/>
    </source>
</evidence>
<dbReference type="SMART" id="SM00342">
    <property type="entry name" value="HTH_ARAC"/>
    <property type="match status" value="1"/>
</dbReference>
<dbReference type="PROSITE" id="PS01124">
    <property type="entry name" value="HTH_ARAC_FAMILY_2"/>
    <property type="match status" value="1"/>
</dbReference>
<dbReference type="InterPro" id="IPR020449">
    <property type="entry name" value="Tscrpt_reg_AraC-type_HTH"/>
</dbReference>
<dbReference type="InterPro" id="IPR014710">
    <property type="entry name" value="RmlC-like_jellyroll"/>
</dbReference>
<organism evidence="5 6">
    <name type="scientific">Secundilactobacillus mixtipabuli</name>
    <dbReference type="NCBI Taxonomy" id="1435342"/>
    <lineage>
        <taxon>Bacteria</taxon>
        <taxon>Bacillati</taxon>
        <taxon>Bacillota</taxon>
        <taxon>Bacilli</taxon>
        <taxon>Lactobacillales</taxon>
        <taxon>Lactobacillaceae</taxon>
        <taxon>Secundilactobacillus</taxon>
    </lineage>
</organism>
<protein>
    <submittedName>
        <fullName evidence="5">AraC family transcriptional regulator</fullName>
    </submittedName>
</protein>
<dbReference type="InterPro" id="IPR011051">
    <property type="entry name" value="RmlC_Cupin_sf"/>
</dbReference>
<dbReference type="GO" id="GO:0003700">
    <property type="term" value="F:DNA-binding transcription factor activity"/>
    <property type="evidence" value="ECO:0007669"/>
    <property type="project" value="InterPro"/>
</dbReference>
<sequence>MRKITCEWKPHDSTTISLDYIENFRTIDEVYRRGLHEHEKVTEVSLIRSGSSKYYIDDNFYEVHAHDLVVINAQKLHSLGDILPSLIIGIHIPSLIDPATIPVFHFDSKVFSIMERITKTAFELMKREDIDSHELANNLIIASLMPFINEKVSAHEHIKKTTPAIVSRAESFINQNFEKSINVQDICKNLSVSHTYLDKKFRENIGTTPIKYLMSRRMGEAQRLLLENPDWSITQVAMHVGINNPNYFQRNFKLFTGVSPQQFRIKIDKKEFEERQF</sequence>
<comment type="caution">
    <text evidence="5">The sequence shown here is derived from an EMBL/GenBank/DDBJ whole genome shotgun (WGS) entry which is preliminary data.</text>
</comment>
<dbReference type="SUPFAM" id="SSF46689">
    <property type="entry name" value="Homeodomain-like"/>
    <property type="match status" value="2"/>
</dbReference>
<dbReference type="Gene3D" id="1.10.10.60">
    <property type="entry name" value="Homeodomain-like"/>
    <property type="match status" value="2"/>
</dbReference>
<dbReference type="InterPro" id="IPR018060">
    <property type="entry name" value="HTH_AraC"/>
</dbReference>
<dbReference type="EMBL" id="BCMF01000003">
    <property type="protein sequence ID" value="GAW98719.1"/>
    <property type="molecule type" value="Genomic_DNA"/>
</dbReference>
<dbReference type="GO" id="GO:0043565">
    <property type="term" value="F:sequence-specific DNA binding"/>
    <property type="evidence" value="ECO:0007669"/>
    <property type="project" value="InterPro"/>
</dbReference>
<dbReference type="InterPro" id="IPR018062">
    <property type="entry name" value="HTH_AraC-typ_CS"/>
</dbReference>
<keyword evidence="3" id="KW-0804">Transcription</keyword>
<dbReference type="OrthoDB" id="182534at2"/>
<accession>A0A1Z5IAG2</accession>
<keyword evidence="6" id="KW-1185">Reference proteome</keyword>
<dbReference type="SUPFAM" id="SSF51182">
    <property type="entry name" value="RmlC-like cupins"/>
    <property type="match status" value="1"/>
</dbReference>
<dbReference type="AlphaFoldDB" id="A0A1Z5IAG2"/>
<dbReference type="RefSeq" id="WP_089108532.1">
    <property type="nucleotide sequence ID" value="NZ_BCMF01000003.1"/>
</dbReference>
<evidence type="ECO:0000313" key="6">
    <source>
        <dbReference type="Proteomes" id="UP000198374"/>
    </source>
</evidence>
<dbReference type="PROSITE" id="PS00041">
    <property type="entry name" value="HTH_ARAC_FAMILY_1"/>
    <property type="match status" value="1"/>
</dbReference>
<dbReference type="PANTHER" id="PTHR43280:SF17">
    <property type="entry name" value="ARAC-TYPE DNA-BINDING DOMAIN-CONTAINING PROTEIN"/>
    <property type="match status" value="1"/>
</dbReference>